<keyword evidence="8" id="KW-0479">Metal-binding</keyword>
<feature type="coiled-coil region" evidence="12">
    <location>
        <begin position="823"/>
        <end position="864"/>
    </location>
</feature>
<evidence type="ECO:0000256" key="6">
    <source>
        <dbReference type="ARBA" id="ARBA00022438"/>
    </source>
</evidence>
<name>A0A1L6MYL2_9BACT</name>
<keyword evidence="9" id="KW-0378">Hydrolase</keyword>
<dbReference type="GO" id="GO:0016020">
    <property type="term" value="C:membrane"/>
    <property type="evidence" value="ECO:0007669"/>
    <property type="project" value="TreeGrafter"/>
</dbReference>
<evidence type="ECO:0000256" key="9">
    <source>
        <dbReference type="ARBA" id="ARBA00022801"/>
    </source>
</evidence>
<evidence type="ECO:0000313" key="16">
    <source>
        <dbReference type="Proteomes" id="UP000185544"/>
    </source>
</evidence>
<dbReference type="InterPro" id="IPR050344">
    <property type="entry name" value="Peptidase_M1_aminopeptidases"/>
</dbReference>
<dbReference type="InterPro" id="IPR016024">
    <property type="entry name" value="ARM-type_fold"/>
</dbReference>
<dbReference type="EC" id="3.4.11.2" evidence="4"/>
<keyword evidence="10" id="KW-0862">Zinc</keyword>
<proteinExistence type="inferred from homology"/>
<gene>
    <name evidence="15" type="ORF">BCY86_07900</name>
</gene>
<dbReference type="Gene3D" id="1.10.390.10">
    <property type="entry name" value="Neutral Protease Domain 2"/>
    <property type="match status" value="1"/>
</dbReference>
<keyword evidence="7" id="KW-0645">Protease</keyword>
<dbReference type="GO" id="GO:0005737">
    <property type="term" value="C:cytoplasm"/>
    <property type="evidence" value="ECO:0007669"/>
    <property type="project" value="TreeGrafter"/>
</dbReference>
<dbReference type="GO" id="GO:0008270">
    <property type="term" value="F:zinc ion binding"/>
    <property type="evidence" value="ECO:0007669"/>
    <property type="project" value="InterPro"/>
</dbReference>
<dbReference type="SUPFAM" id="SSF48371">
    <property type="entry name" value="ARM repeat"/>
    <property type="match status" value="1"/>
</dbReference>
<evidence type="ECO:0000256" key="5">
    <source>
        <dbReference type="ARBA" id="ARBA00015611"/>
    </source>
</evidence>
<dbReference type="EMBL" id="CP016908">
    <property type="protein sequence ID" value="APS00602.1"/>
    <property type="molecule type" value="Genomic_DNA"/>
</dbReference>
<dbReference type="GO" id="GO:0042277">
    <property type="term" value="F:peptide binding"/>
    <property type="evidence" value="ECO:0007669"/>
    <property type="project" value="TreeGrafter"/>
</dbReference>
<dbReference type="SMART" id="SM00567">
    <property type="entry name" value="EZ_HEAT"/>
    <property type="match status" value="6"/>
</dbReference>
<dbReference type="PRINTS" id="PR00756">
    <property type="entry name" value="ALADIPTASE"/>
</dbReference>
<keyword evidence="12" id="KW-0175">Coiled coil</keyword>
<evidence type="ECO:0000256" key="2">
    <source>
        <dbReference type="ARBA" id="ARBA00001947"/>
    </source>
</evidence>
<keyword evidence="6" id="KW-0031">Aminopeptidase</keyword>
<dbReference type="CDD" id="cd09603">
    <property type="entry name" value="M1_APN_like"/>
    <property type="match status" value="1"/>
</dbReference>
<dbReference type="PANTHER" id="PTHR11533">
    <property type="entry name" value="PROTEASE M1 ZINC METALLOPROTEASE"/>
    <property type="match status" value="1"/>
</dbReference>
<evidence type="ECO:0000259" key="14">
    <source>
        <dbReference type="Pfam" id="PF17900"/>
    </source>
</evidence>
<feature type="domain" description="Peptidase M1 membrane alanine aminopeptidase" evidence="13">
    <location>
        <begin position="262"/>
        <end position="470"/>
    </location>
</feature>
<dbReference type="GO" id="GO:0016285">
    <property type="term" value="F:alanyl aminopeptidase activity"/>
    <property type="evidence" value="ECO:0007669"/>
    <property type="project" value="UniProtKB-EC"/>
</dbReference>
<comment type="catalytic activity">
    <reaction evidence="1">
        <text>Release of an N-terminal amino acid, Xaa-|-Yaa- from a peptide, amide or arylamide. Xaa is preferably Ala, but may be most amino acids including Pro (slow action). When a terminal hydrophobic residue is followed by a prolyl residue, the two may be released as an intact Xaa-Pro dipeptide.</text>
        <dbReference type="EC" id="3.4.11.2"/>
    </reaction>
</comment>
<evidence type="ECO:0000256" key="4">
    <source>
        <dbReference type="ARBA" id="ARBA00012564"/>
    </source>
</evidence>
<dbReference type="Gene3D" id="1.25.10.10">
    <property type="entry name" value="Leucine-rich Repeat Variant"/>
    <property type="match status" value="2"/>
</dbReference>
<dbReference type="RefSeq" id="WP_075277271.1">
    <property type="nucleotide sequence ID" value="NZ_CP016908.1"/>
</dbReference>
<dbReference type="InterPro" id="IPR042097">
    <property type="entry name" value="Aminopeptidase_N-like_N_sf"/>
</dbReference>
<dbReference type="GO" id="GO:0006508">
    <property type="term" value="P:proteolysis"/>
    <property type="evidence" value="ECO:0007669"/>
    <property type="project" value="UniProtKB-KW"/>
</dbReference>
<dbReference type="Pfam" id="PF17900">
    <property type="entry name" value="Peptidase_M1_N"/>
    <property type="match status" value="1"/>
</dbReference>
<dbReference type="Proteomes" id="UP000185544">
    <property type="component" value="Chromosome"/>
</dbReference>
<dbReference type="Pfam" id="PF01433">
    <property type="entry name" value="Peptidase_M1"/>
    <property type="match status" value="1"/>
</dbReference>
<keyword evidence="11" id="KW-0482">Metalloprotease</keyword>
<dbReference type="OrthoDB" id="9816201at2"/>
<dbReference type="InterPro" id="IPR045357">
    <property type="entry name" value="Aminopeptidase_N-like_N"/>
</dbReference>
<evidence type="ECO:0000259" key="13">
    <source>
        <dbReference type="Pfam" id="PF01433"/>
    </source>
</evidence>
<evidence type="ECO:0000313" key="15">
    <source>
        <dbReference type="EMBL" id="APS00602.1"/>
    </source>
</evidence>
<dbReference type="InterPro" id="IPR011989">
    <property type="entry name" value="ARM-like"/>
</dbReference>
<evidence type="ECO:0000256" key="3">
    <source>
        <dbReference type="ARBA" id="ARBA00010136"/>
    </source>
</evidence>
<organism evidence="15 16">
    <name type="scientific">Pajaroellobacter abortibovis</name>
    <dbReference type="NCBI Taxonomy" id="1882918"/>
    <lineage>
        <taxon>Bacteria</taxon>
        <taxon>Pseudomonadati</taxon>
        <taxon>Myxococcota</taxon>
        <taxon>Polyangia</taxon>
        <taxon>Polyangiales</taxon>
        <taxon>Polyangiaceae</taxon>
    </lineage>
</organism>
<keyword evidence="16" id="KW-1185">Reference proteome</keyword>
<evidence type="ECO:0000256" key="12">
    <source>
        <dbReference type="SAM" id="Coils"/>
    </source>
</evidence>
<evidence type="ECO:0000256" key="7">
    <source>
        <dbReference type="ARBA" id="ARBA00022670"/>
    </source>
</evidence>
<dbReference type="SUPFAM" id="SSF55486">
    <property type="entry name" value="Metalloproteases ('zincins'), catalytic domain"/>
    <property type="match status" value="1"/>
</dbReference>
<evidence type="ECO:0000256" key="10">
    <source>
        <dbReference type="ARBA" id="ARBA00022833"/>
    </source>
</evidence>
<evidence type="ECO:0000256" key="1">
    <source>
        <dbReference type="ARBA" id="ARBA00000098"/>
    </source>
</evidence>
<dbReference type="Pfam" id="PF13646">
    <property type="entry name" value="HEAT_2"/>
    <property type="match status" value="2"/>
</dbReference>
<sequence>MSFFSRLHAHCGAGFLSSYDSGDSRKESCGDNPPSFAFAHTLRQFERDRPFLVSHLKLTLVLAIEERAVVGTAALHIQRVDAAATEIALDAVEFEVEQVAVEGRPALFRYDRRLLVISIPLAVNECTITISYRTVPRRGLYFLAPDSNFPHRPRQVWTQCQEEDARYWFPAVDKPHVKMKTELTVLVPHGWFALSNGELVLKETPSDQGSRWKYRWRMERPHPSYLVTLVAGEYAELKESDAILPMSYFVPLGKEEDGWRTFKNTYRMLQLFEKLTGVKYPWAQYAQIVVADFLFGGMENTSATTLYEHVLVDDRAALDISSDSLIAHELAHQWFGNYVTCRDWPEGWLNEGFATYMEHVWRAADQGKDEYDYGLKIDLDAYLEEAASRYRRPLVCQEYDSPLDLFDRHLYEKGGLVLHLLCNYLGPVQFWKGIHLYLTKHAYDLVETRDLMRDLEEVSGRSLAFFFDQWVYRAGHPQLHLELQWNNGFLTLNVCQKQLSPSSSPSSFPPSSSLPHALPFRFPLICEIGFVAKDTSRKKIEVTQAMEQFVLPCPERPSFVVVDPDMDIIAEVELRIPSDMLCNQLQHAPSARGRWIAATALGTWEDRMVLATLADCLAREEEFWGVRVECANALAKFRTLNSFAILHQAVKTGHPKVRRGIVAALGQFRTEQAYQAILPYALQDTSYLVEAAALQSLGKTRQRGAFEHLVQALARPSWGDVISVGAIQGLAALRDPQAIQPLLERVQGSYSSKIKNAAMAALAALTVEQHVREVIEEQLENRCPSVRGGAAHALKGMGERKAMAALSDRLEREPDARAKRSMREALRALGQEQQGAVQQLQEQVEKLEMEHAAMKSRLIQLEARFAEAGSSPAVLKVGQHVSGEDR</sequence>
<dbReference type="GO" id="GO:0043171">
    <property type="term" value="P:peptide catabolic process"/>
    <property type="evidence" value="ECO:0007669"/>
    <property type="project" value="TreeGrafter"/>
</dbReference>
<accession>A0A1L6MYL2</accession>
<evidence type="ECO:0000256" key="8">
    <source>
        <dbReference type="ARBA" id="ARBA00022723"/>
    </source>
</evidence>
<dbReference type="Gene3D" id="2.60.40.1730">
    <property type="entry name" value="tricorn interacting facor f3 domain"/>
    <property type="match status" value="1"/>
</dbReference>
<dbReference type="GO" id="GO:0005615">
    <property type="term" value="C:extracellular space"/>
    <property type="evidence" value="ECO:0007669"/>
    <property type="project" value="TreeGrafter"/>
</dbReference>
<dbReference type="InterPro" id="IPR001930">
    <property type="entry name" value="Peptidase_M1"/>
</dbReference>
<dbReference type="GO" id="GO:0070006">
    <property type="term" value="F:metalloaminopeptidase activity"/>
    <property type="evidence" value="ECO:0007669"/>
    <property type="project" value="TreeGrafter"/>
</dbReference>
<evidence type="ECO:0000256" key="11">
    <source>
        <dbReference type="ARBA" id="ARBA00023049"/>
    </source>
</evidence>
<dbReference type="SUPFAM" id="SSF63737">
    <property type="entry name" value="Leukotriene A4 hydrolase N-terminal domain"/>
    <property type="match status" value="1"/>
</dbReference>
<dbReference type="PANTHER" id="PTHR11533:SF174">
    <property type="entry name" value="PUROMYCIN-SENSITIVE AMINOPEPTIDASE-RELATED"/>
    <property type="match status" value="1"/>
</dbReference>
<protein>
    <recommendedName>
        <fullName evidence="5">Aminopeptidase N</fullName>
        <ecNumber evidence="4">3.4.11.2</ecNumber>
    </recommendedName>
</protein>
<comment type="cofactor">
    <cofactor evidence="2">
        <name>Zn(2+)</name>
        <dbReference type="ChEBI" id="CHEBI:29105"/>
    </cofactor>
</comment>
<dbReference type="InterPro" id="IPR004155">
    <property type="entry name" value="PBS_lyase_HEAT"/>
</dbReference>
<feature type="domain" description="Aminopeptidase N-like N-terminal" evidence="14">
    <location>
        <begin position="55"/>
        <end position="226"/>
    </location>
</feature>
<dbReference type="InterPro" id="IPR014782">
    <property type="entry name" value="Peptidase_M1_dom"/>
</dbReference>
<dbReference type="AlphaFoldDB" id="A0A1L6MYL2"/>
<dbReference type="InterPro" id="IPR027268">
    <property type="entry name" value="Peptidase_M4/M1_CTD_sf"/>
</dbReference>
<dbReference type="KEGG" id="pabo:BCY86_07900"/>
<dbReference type="Pfam" id="PF03130">
    <property type="entry name" value="HEAT_PBS"/>
    <property type="match status" value="1"/>
</dbReference>
<dbReference type="STRING" id="1882918.BCY86_07900"/>
<reference evidence="15 16" key="1">
    <citation type="submission" date="2016-08" db="EMBL/GenBank/DDBJ databases">
        <title>Identification and validation of antigenic proteins from Pajaroellobacter abortibovis using de-novo genome sequence assembly and reverse vaccinology.</title>
        <authorList>
            <person name="Welly B.T."/>
            <person name="Miller M.R."/>
            <person name="Stott J.L."/>
            <person name="Blanchard M.T."/>
            <person name="Islas-Trejo A.D."/>
            <person name="O'Rourke S.M."/>
            <person name="Young A.E."/>
            <person name="Medrano J.F."/>
            <person name="Van Eenennaam A.L."/>
        </authorList>
    </citation>
    <scope>NUCLEOTIDE SEQUENCE [LARGE SCALE GENOMIC DNA]</scope>
    <source>
        <strain evidence="15 16">BTF92-0548A/99-0131</strain>
    </source>
</reference>
<comment type="similarity">
    <text evidence="3">Belongs to the peptidase M1 family.</text>
</comment>